<dbReference type="Proteomes" id="UP001231649">
    <property type="component" value="Chromosome 3"/>
</dbReference>
<accession>A0ACC2QLR0</accession>
<protein>
    <submittedName>
        <fullName evidence="1">Uncharacterized protein</fullName>
    </submittedName>
</protein>
<reference evidence="1" key="1">
    <citation type="submission" date="2023-03" db="EMBL/GenBank/DDBJ databases">
        <title>Chromosome-level genomes of two armyworms, Mythimna separata and Mythimna loreyi, provide insights into the biosynthesis and reception of sex pheromones.</title>
        <authorList>
            <person name="Zhao H."/>
        </authorList>
    </citation>
    <scope>NUCLEOTIDE SEQUENCE</scope>
    <source>
        <strain evidence="1">BeijingLab</strain>
    </source>
</reference>
<name>A0ACC2QLR0_9NEOP</name>
<gene>
    <name evidence="1" type="ORF">PYW08_011570</name>
</gene>
<proteinExistence type="predicted"/>
<comment type="caution">
    <text evidence="1">The sequence shown here is derived from an EMBL/GenBank/DDBJ whole genome shotgun (WGS) entry which is preliminary data.</text>
</comment>
<dbReference type="EMBL" id="CM056779">
    <property type="protein sequence ID" value="KAJ8719395.1"/>
    <property type="molecule type" value="Genomic_DNA"/>
</dbReference>
<evidence type="ECO:0000313" key="1">
    <source>
        <dbReference type="EMBL" id="KAJ8719395.1"/>
    </source>
</evidence>
<evidence type="ECO:0000313" key="2">
    <source>
        <dbReference type="Proteomes" id="UP001231649"/>
    </source>
</evidence>
<keyword evidence="2" id="KW-1185">Reference proteome</keyword>
<organism evidence="1 2">
    <name type="scientific">Mythimna loreyi</name>
    <dbReference type="NCBI Taxonomy" id="667449"/>
    <lineage>
        <taxon>Eukaryota</taxon>
        <taxon>Metazoa</taxon>
        <taxon>Ecdysozoa</taxon>
        <taxon>Arthropoda</taxon>
        <taxon>Hexapoda</taxon>
        <taxon>Insecta</taxon>
        <taxon>Pterygota</taxon>
        <taxon>Neoptera</taxon>
        <taxon>Endopterygota</taxon>
        <taxon>Lepidoptera</taxon>
        <taxon>Glossata</taxon>
        <taxon>Ditrysia</taxon>
        <taxon>Noctuoidea</taxon>
        <taxon>Noctuidae</taxon>
        <taxon>Noctuinae</taxon>
        <taxon>Hadenini</taxon>
        <taxon>Mythimna</taxon>
    </lineage>
</organism>
<sequence>MAIELPRYNKCCYCIPLKIGVLIIGYVSIIASCVTLGTISYSIFRVSQFVKENNDRPNPQHPPGEVSKAALSLYITFAYYLLVFLFSFTISLILVIGAHTDKPSYLRFYFKATMFLFALSIVLVVVTFVFMGFIATLPVLKWSFTLLVCMIMVRSYYLILEEREKPTVYELQPYVPVQVVQQGQQPLMA</sequence>